<dbReference type="InterPro" id="IPR050769">
    <property type="entry name" value="NAT_camello-type"/>
</dbReference>
<name>A0ABV5KX84_9BACL</name>
<dbReference type="InterPro" id="IPR016181">
    <property type="entry name" value="Acyl_CoA_acyltransferase"/>
</dbReference>
<dbReference type="SUPFAM" id="SSF55729">
    <property type="entry name" value="Acyl-CoA N-acyltransferases (Nat)"/>
    <property type="match status" value="1"/>
</dbReference>
<evidence type="ECO:0000259" key="2">
    <source>
        <dbReference type="PROSITE" id="PS51186"/>
    </source>
</evidence>
<evidence type="ECO:0000256" key="1">
    <source>
        <dbReference type="ARBA" id="ARBA00022679"/>
    </source>
</evidence>
<evidence type="ECO:0000313" key="4">
    <source>
        <dbReference type="Proteomes" id="UP001589747"/>
    </source>
</evidence>
<keyword evidence="4" id="KW-1185">Reference proteome</keyword>
<dbReference type="EC" id="2.3.-.-" evidence="3"/>
<dbReference type="PROSITE" id="PS51186">
    <property type="entry name" value="GNAT"/>
    <property type="match status" value="1"/>
</dbReference>
<accession>A0ABV5KX84</accession>
<feature type="domain" description="N-acetyltransferase" evidence="2">
    <location>
        <begin position="8"/>
        <end position="158"/>
    </location>
</feature>
<gene>
    <name evidence="3" type="ORF">ACFFSY_28120</name>
</gene>
<reference evidence="3 4" key="1">
    <citation type="submission" date="2024-09" db="EMBL/GenBank/DDBJ databases">
        <authorList>
            <person name="Sun Q."/>
            <person name="Mori K."/>
        </authorList>
    </citation>
    <scope>NUCLEOTIDE SEQUENCE [LARGE SCALE GENOMIC DNA]</scope>
    <source>
        <strain evidence="3 4">TISTR 2452</strain>
    </source>
</reference>
<organism evidence="3 4">
    <name type="scientific">Paenibacillus aurantiacus</name>
    <dbReference type="NCBI Taxonomy" id="1936118"/>
    <lineage>
        <taxon>Bacteria</taxon>
        <taxon>Bacillati</taxon>
        <taxon>Bacillota</taxon>
        <taxon>Bacilli</taxon>
        <taxon>Bacillales</taxon>
        <taxon>Paenibacillaceae</taxon>
        <taxon>Paenibacillus</taxon>
    </lineage>
</organism>
<dbReference type="PANTHER" id="PTHR13947:SF37">
    <property type="entry name" value="LD18367P"/>
    <property type="match status" value="1"/>
</dbReference>
<sequence length="172" mass="19071">MGQHIEALRIRPLRAEETPPYELLLLADPSKPLVDAYLSAGTCHVAELGGETIGVFVLLEKHAGTLEIMNIAVAERYQGRGFGQALLAEAVEEARRRGAVFMEIGTGNSGFQQLYLYQKCGFRMVAIDHDFFVRNYEEPIVENGIPCRDMVRLRMALTEAPGESSVRGHAHD</sequence>
<dbReference type="PANTHER" id="PTHR13947">
    <property type="entry name" value="GNAT FAMILY N-ACETYLTRANSFERASE"/>
    <property type="match status" value="1"/>
</dbReference>
<dbReference type="InterPro" id="IPR000182">
    <property type="entry name" value="GNAT_dom"/>
</dbReference>
<dbReference type="EMBL" id="JBHMDO010000044">
    <property type="protein sequence ID" value="MFB9329825.1"/>
    <property type="molecule type" value="Genomic_DNA"/>
</dbReference>
<proteinExistence type="predicted"/>
<evidence type="ECO:0000313" key="3">
    <source>
        <dbReference type="EMBL" id="MFB9329825.1"/>
    </source>
</evidence>
<dbReference type="Proteomes" id="UP001589747">
    <property type="component" value="Unassembled WGS sequence"/>
</dbReference>
<dbReference type="Gene3D" id="3.40.630.30">
    <property type="match status" value="1"/>
</dbReference>
<dbReference type="CDD" id="cd04301">
    <property type="entry name" value="NAT_SF"/>
    <property type="match status" value="1"/>
</dbReference>
<keyword evidence="1 3" id="KW-0808">Transferase</keyword>
<protein>
    <submittedName>
        <fullName evidence="3">GNAT family N-acetyltransferase</fullName>
        <ecNumber evidence="3">2.3.-.-</ecNumber>
    </submittedName>
</protein>
<dbReference type="Pfam" id="PF00583">
    <property type="entry name" value="Acetyltransf_1"/>
    <property type="match status" value="1"/>
</dbReference>
<keyword evidence="3" id="KW-0012">Acyltransferase</keyword>
<dbReference type="GO" id="GO:0016746">
    <property type="term" value="F:acyltransferase activity"/>
    <property type="evidence" value="ECO:0007669"/>
    <property type="project" value="UniProtKB-KW"/>
</dbReference>
<comment type="caution">
    <text evidence="3">The sequence shown here is derived from an EMBL/GenBank/DDBJ whole genome shotgun (WGS) entry which is preliminary data.</text>
</comment>
<dbReference type="RefSeq" id="WP_377500418.1">
    <property type="nucleotide sequence ID" value="NZ_JBHMDO010000044.1"/>
</dbReference>